<dbReference type="NCBIfam" id="TIGR00551">
    <property type="entry name" value="nadB"/>
    <property type="match status" value="1"/>
</dbReference>
<comment type="pathway">
    <text evidence="2 12">Cofactor biosynthesis; NAD(+) biosynthesis; iminoaspartate from L-aspartate (oxidase route): step 1/1.</text>
</comment>
<dbReference type="GO" id="GO:0008734">
    <property type="term" value="F:L-aspartate oxidase activity"/>
    <property type="evidence" value="ECO:0007669"/>
    <property type="project" value="UniProtKB-UniRule"/>
</dbReference>
<evidence type="ECO:0000256" key="1">
    <source>
        <dbReference type="ARBA" id="ARBA00001974"/>
    </source>
</evidence>
<dbReference type="GO" id="GO:0034628">
    <property type="term" value="P:'de novo' NAD+ biosynthetic process from L-aspartate"/>
    <property type="evidence" value="ECO:0007669"/>
    <property type="project" value="TreeGrafter"/>
</dbReference>
<evidence type="ECO:0000256" key="2">
    <source>
        <dbReference type="ARBA" id="ARBA00004950"/>
    </source>
</evidence>
<dbReference type="RefSeq" id="WP_089531460.1">
    <property type="nucleotide sequence ID" value="NZ_CP022437.1"/>
</dbReference>
<protein>
    <recommendedName>
        <fullName evidence="5 11">L-aspartate oxidase</fullName>
        <ecNumber evidence="4 11">1.4.3.16</ecNumber>
    </recommendedName>
</protein>
<evidence type="ECO:0000313" key="16">
    <source>
        <dbReference type="Proteomes" id="UP000204391"/>
    </source>
</evidence>
<keyword evidence="7 12" id="KW-0662">Pyridine nucleotide biosynthesis</keyword>
<dbReference type="SUPFAM" id="SSF56425">
    <property type="entry name" value="Succinate dehydrogenase/fumarate reductase flavoprotein, catalytic domain"/>
    <property type="match status" value="1"/>
</dbReference>
<dbReference type="InterPro" id="IPR015939">
    <property type="entry name" value="Fum_Rdtase/Succ_DH_flav-like_C"/>
</dbReference>
<keyword evidence="9 12" id="KW-0560">Oxidoreductase</keyword>
<comment type="catalytic activity">
    <reaction evidence="10">
        <text>L-aspartate + O2 = iminosuccinate + H2O2</text>
        <dbReference type="Rhea" id="RHEA:25876"/>
        <dbReference type="ChEBI" id="CHEBI:15379"/>
        <dbReference type="ChEBI" id="CHEBI:16240"/>
        <dbReference type="ChEBI" id="CHEBI:29991"/>
        <dbReference type="ChEBI" id="CHEBI:77875"/>
        <dbReference type="EC" id="1.4.3.16"/>
    </reaction>
    <physiologicalReaction direction="left-to-right" evidence="10">
        <dbReference type="Rhea" id="RHEA:25877"/>
    </physiologicalReaction>
</comment>
<evidence type="ECO:0000256" key="8">
    <source>
        <dbReference type="ARBA" id="ARBA00022827"/>
    </source>
</evidence>
<dbReference type="FunFam" id="3.90.700.10:FF:000002">
    <property type="entry name" value="L-aspartate oxidase"/>
    <property type="match status" value="1"/>
</dbReference>
<feature type="domain" description="Fumarate reductase/succinate dehydrogenase flavoprotein-like C-terminal" evidence="14">
    <location>
        <begin position="413"/>
        <end position="500"/>
    </location>
</feature>
<sequence>MAFDDVIIIGSGIAALIAAEKLAMDKNVIIFTKASKTASNSFHAQGGIAAAVHPDDHWEDHFQDTVAAGCQHSDLENLQMLIENSSGHLFDLAQKGLKFDLNADGEWDLGREGGHLKRRILHAGGDATGKALIAFMFQQIKNKVTIIEDTMVVDLIVHDQRCAGVITKNTSGEIVDHFAGATILATGGCGDLYSYTSNDSTVTGDGIAMAYRAGAQLTDMEFVQFHPTLLFDGENTLGLVSEAVRGEGAFLVNGDGRLIMEGVHSLKDLAPRDIVARAIFTELGAGKSIYLNIANVKNFSYRFPSIFKLCMENGIDLNGNLLPVIPGAHFMMGGVKATHTGQTSVVDLYAVGEVACTGVHGANRVASNSLLEGIVFGNMTADAILSKKYKAFGQNPYSVKNRSKDMFLPTKETIKRKMMRHVGIVRNEEGLERMLGWLEQFYYSHCDLGGLSVERIEIINMLTTAELIATAALERMESRGAHYRSDYPTTNGVEVRQEVMHQKEIKLSEEVGR</sequence>
<dbReference type="SUPFAM" id="SSF46977">
    <property type="entry name" value="Succinate dehydrogenase/fumarate reductase flavoprotein C-terminal domain"/>
    <property type="match status" value="1"/>
</dbReference>
<dbReference type="InterPro" id="IPR005288">
    <property type="entry name" value="NadB"/>
</dbReference>
<dbReference type="InterPro" id="IPR027477">
    <property type="entry name" value="Succ_DH/fumarate_Rdtase_cat_sf"/>
</dbReference>
<evidence type="ECO:0000256" key="10">
    <source>
        <dbReference type="ARBA" id="ARBA00048305"/>
    </source>
</evidence>
<comment type="subcellular location">
    <subcellularLocation>
        <location evidence="12">Cytoplasm</location>
    </subcellularLocation>
</comment>
<evidence type="ECO:0000256" key="6">
    <source>
        <dbReference type="ARBA" id="ARBA00022630"/>
    </source>
</evidence>
<evidence type="ECO:0000256" key="12">
    <source>
        <dbReference type="RuleBase" id="RU362049"/>
    </source>
</evidence>
<dbReference type="OrthoDB" id="9806724at2"/>
<dbReference type="PRINTS" id="PR00368">
    <property type="entry name" value="FADPNR"/>
</dbReference>
<dbReference type="Pfam" id="PF02910">
    <property type="entry name" value="Succ_DH_flav_C"/>
    <property type="match status" value="1"/>
</dbReference>
<dbReference type="UniPathway" id="UPA00253">
    <property type="reaction ID" value="UER00326"/>
</dbReference>
<evidence type="ECO:0000256" key="9">
    <source>
        <dbReference type="ARBA" id="ARBA00023002"/>
    </source>
</evidence>
<dbReference type="InterPro" id="IPR003953">
    <property type="entry name" value="FAD-dep_OxRdtase_2_FAD-bd"/>
</dbReference>
<evidence type="ECO:0000259" key="14">
    <source>
        <dbReference type="Pfam" id="PF02910"/>
    </source>
</evidence>
<evidence type="ECO:0000256" key="3">
    <source>
        <dbReference type="ARBA" id="ARBA00008562"/>
    </source>
</evidence>
<dbReference type="Gene3D" id="3.50.50.60">
    <property type="entry name" value="FAD/NAD(P)-binding domain"/>
    <property type="match status" value="1"/>
</dbReference>
<keyword evidence="8 12" id="KW-0274">FAD</keyword>
<accession>A0A221MAE7</accession>
<dbReference type="InterPro" id="IPR036188">
    <property type="entry name" value="FAD/NAD-bd_sf"/>
</dbReference>
<feature type="domain" description="FAD-dependent oxidoreductase 2 FAD-binding" evidence="13">
    <location>
        <begin position="5"/>
        <end position="370"/>
    </location>
</feature>
<keyword evidence="6 12" id="KW-0285">Flavoprotein</keyword>
<dbReference type="Gene3D" id="1.20.58.100">
    <property type="entry name" value="Fumarate reductase/succinate dehydrogenase flavoprotein-like, C-terminal domain"/>
    <property type="match status" value="1"/>
</dbReference>
<dbReference type="Proteomes" id="UP000204391">
    <property type="component" value="Chromosome"/>
</dbReference>
<dbReference type="Gene3D" id="3.90.700.10">
    <property type="entry name" value="Succinate dehydrogenase/fumarate reductase flavoprotein, catalytic domain"/>
    <property type="match status" value="1"/>
</dbReference>
<dbReference type="GO" id="GO:0033765">
    <property type="term" value="F:steroid dehydrogenase activity, acting on the CH-CH group of donors"/>
    <property type="evidence" value="ECO:0007669"/>
    <property type="project" value="UniProtKB-ARBA"/>
</dbReference>
<evidence type="ECO:0000256" key="11">
    <source>
        <dbReference type="NCBIfam" id="TIGR00551"/>
    </source>
</evidence>
<dbReference type="PANTHER" id="PTHR42716:SF2">
    <property type="entry name" value="L-ASPARTATE OXIDASE, CHLOROPLASTIC"/>
    <property type="match status" value="1"/>
</dbReference>
<dbReference type="AlphaFoldDB" id="A0A221MAE7"/>
<reference evidence="15 16" key="1">
    <citation type="journal article" date="2003" name="Int. J. Syst. Evol. Microbiol.">
        <title>Virgibacillus carmonensis sp. nov., Virgibacillus necropolis sp. nov. and Virgibacillus picturae sp. nov., three novel species isolated from deteriorated mural paintings, transfer of the species of the genus salibacillus to Virgibacillus, as Virgibacillus marismortui comb. nov. and Virgibacillus salexigens comb. nov., and emended description of the genus Virgibacillus.</title>
        <authorList>
            <person name="Heyrman J."/>
            <person name="Logan N.A."/>
            <person name="Busse H.J."/>
            <person name="Balcaen A."/>
            <person name="Lebbe L."/>
            <person name="Rodriguez-Diaz M."/>
            <person name="Swings J."/>
            <person name="De Vos P."/>
        </authorList>
    </citation>
    <scope>NUCLEOTIDE SEQUENCE [LARGE SCALE GENOMIC DNA]</scope>
    <source>
        <strain evidence="15 16">LMG 19488</strain>
    </source>
</reference>
<evidence type="ECO:0000256" key="7">
    <source>
        <dbReference type="ARBA" id="ARBA00022642"/>
    </source>
</evidence>
<dbReference type="PANTHER" id="PTHR42716">
    <property type="entry name" value="L-ASPARTATE OXIDASE"/>
    <property type="match status" value="1"/>
</dbReference>
<dbReference type="GO" id="GO:0005737">
    <property type="term" value="C:cytoplasm"/>
    <property type="evidence" value="ECO:0007669"/>
    <property type="project" value="UniProtKB-SubCell"/>
</dbReference>
<proteinExistence type="inferred from homology"/>
<evidence type="ECO:0000256" key="5">
    <source>
        <dbReference type="ARBA" id="ARBA00021901"/>
    </source>
</evidence>
<comment type="cofactor">
    <cofactor evidence="1 12">
        <name>FAD</name>
        <dbReference type="ChEBI" id="CHEBI:57692"/>
    </cofactor>
</comment>
<dbReference type="SUPFAM" id="SSF51905">
    <property type="entry name" value="FAD/NAD(P)-binding domain"/>
    <property type="match status" value="1"/>
</dbReference>
<dbReference type="EC" id="1.4.3.16" evidence="4 11"/>
<dbReference type="KEGG" id="vne:CFK40_06060"/>
<name>A0A221MAE7_9BACI</name>
<dbReference type="Pfam" id="PF00890">
    <property type="entry name" value="FAD_binding_2"/>
    <property type="match status" value="1"/>
</dbReference>
<dbReference type="InterPro" id="IPR037099">
    <property type="entry name" value="Fum_R/Succ_DH_flav-like_C_sf"/>
</dbReference>
<keyword evidence="16" id="KW-1185">Reference proteome</keyword>
<comment type="similarity">
    <text evidence="3 12">Belongs to the FAD-dependent oxidoreductase 2 family. NadB subfamily.</text>
</comment>
<comment type="function">
    <text evidence="12">Catalyzes the oxidation of L-aspartate to iminoaspartate.</text>
</comment>
<gene>
    <name evidence="15" type="ORF">CFK40_06060</name>
</gene>
<dbReference type="EMBL" id="CP022437">
    <property type="protein sequence ID" value="ASN04609.1"/>
    <property type="molecule type" value="Genomic_DNA"/>
</dbReference>
<evidence type="ECO:0000256" key="4">
    <source>
        <dbReference type="ARBA" id="ARBA00012173"/>
    </source>
</evidence>
<evidence type="ECO:0000313" key="15">
    <source>
        <dbReference type="EMBL" id="ASN04609.1"/>
    </source>
</evidence>
<dbReference type="NCBIfam" id="NF005978">
    <property type="entry name" value="PRK08071.1"/>
    <property type="match status" value="1"/>
</dbReference>
<organism evidence="15 16">
    <name type="scientific">Virgibacillus necropolis</name>
    <dbReference type="NCBI Taxonomy" id="163877"/>
    <lineage>
        <taxon>Bacteria</taxon>
        <taxon>Bacillati</taxon>
        <taxon>Bacillota</taxon>
        <taxon>Bacilli</taxon>
        <taxon>Bacillales</taxon>
        <taxon>Bacillaceae</taxon>
        <taxon>Virgibacillus</taxon>
    </lineage>
</organism>
<evidence type="ECO:0000259" key="13">
    <source>
        <dbReference type="Pfam" id="PF00890"/>
    </source>
</evidence>